<dbReference type="GO" id="GO:0005525">
    <property type="term" value="F:GTP binding"/>
    <property type="evidence" value="ECO:0007669"/>
    <property type="project" value="InterPro"/>
</dbReference>
<evidence type="ECO:0000256" key="2">
    <source>
        <dbReference type="ARBA" id="ARBA00022741"/>
    </source>
</evidence>
<evidence type="ECO:0000256" key="1">
    <source>
        <dbReference type="ARBA" id="ARBA00008535"/>
    </source>
</evidence>
<evidence type="ECO:0000259" key="5">
    <source>
        <dbReference type="Pfam" id="PF04548"/>
    </source>
</evidence>
<keyword evidence="4" id="KW-0472">Membrane</keyword>
<reference evidence="6" key="2">
    <citation type="submission" date="2025-09" db="UniProtKB">
        <authorList>
            <consortium name="Ensembl"/>
        </authorList>
    </citation>
    <scope>IDENTIFICATION</scope>
</reference>
<dbReference type="InterPro" id="IPR025662">
    <property type="entry name" value="Sigma_54_int_dom_ATP-bd_1"/>
</dbReference>
<keyword evidence="4" id="KW-1133">Transmembrane helix</keyword>
<dbReference type="Ensembl" id="ENSSFAT00005051884.1">
    <property type="protein sequence ID" value="ENSSFAP00005050252.1"/>
    <property type="gene ID" value="ENSSFAG00005024252.1"/>
</dbReference>
<keyword evidence="7" id="KW-1185">Reference proteome</keyword>
<name>A0A672JAM1_SALFA</name>
<dbReference type="FunCoup" id="A0A672JAM1">
    <property type="interactions" value="24"/>
</dbReference>
<dbReference type="OMA" id="RECKEMM"/>
<comment type="similarity">
    <text evidence="1">Belongs to the TRAFAC class TrmE-Era-EngA-EngB-Septin-like GTPase superfamily. AIG1/Toc34/Toc159-like paraseptin GTPase family. IAN subfamily.</text>
</comment>
<organism evidence="6 7">
    <name type="scientific">Salarias fasciatus</name>
    <name type="common">Jewelled blenny</name>
    <name type="synonym">Blennius fasciatus</name>
    <dbReference type="NCBI Taxonomy" id="181472"/>
    <lineage>
        <taxon>Eukaryota</taxon>
        <taxon>Metazoa</taxon>
        <taxon>Chordata</taxon>
        <taxon>Craniata</taxon>
        <taxon>Vertebrata</taxon>
        <taxon>Euteleostomi</taxon>
        <taxon>Actinopterygii</taxon>
        <taxon>Neopterygii</taxon>
        <taxon>Teleostei</taxon>
        <taxon>Neoteleostei</taxon>
        <taxon>Acanthomorphata</taxon>
        <taxon>Ovalentaria</taxon>
        <taxon>Blenniimorphae</taxon>
        <taxon>Blenniiformes</taxon>
        <taxon>Blennioidei</taxon>
        <taxon>Blenniidae</taxon>
        <taxon>Salariinae</taxon>
        <taxon>Salarias</taxon>
    </lineage>
</organism>
<dbReference type="Pfam" id="PF04548">
    <property type="entry name" value="AIG1"/>
    <property type="match status" value="1"/>
</dbReference>
<keyword evidence="3" id="KW-0175">Coiled coil</keyword>
<evidence type="ECO:0000313" key="6">
    <source>
        <dbReference type="Ensembl" id="ENSSFAP00005050252.1"/>
    </source>
</evidence>
<evidence type="ECO:0000256" key="3">
    <source>
        <dbReference type="SAM" id="Coils"/>
    </source>
</evidence>
<dbReference type="InterPro" id="IPR006703">
    <property type="entry name" value="G_AIG1"/>
</dbReference>
<feature type="coiled-coil region" evidence="3">
    <location>
        <begin position="275"/>
        <end position="308"/>
    </location>
</feature>
<protein>
    <recommendedName>
        <fullName evidence="5">AIG1-type G domain-containing protein</fullName>
    </recommendedName>
</protein>
<sequence length="431" mass="48843">GCPKIYQLKPKKDNIGTVTRMTVGERSLNRPNKTVLLVGETGSGKSTLINALFNHMMGVTWEDKVWFEIVKEEKTSDQKVSQTSDVIMYQIFGDEGNAPPFSLTIIDTPGFGDTRGTERDTKVSERLLGLFRADDGVHSIHAVGLVLKSSDNRLSDRLLYAFNSVMSLFGKDMEKNIVALVTQSNGLTPKNALDALEGAKIKCAVNKKNQPTHFLFDNLQKTERTEEEEFIVEHVWKISKRGMKQFTAFLDEITPQTLDETVRVLNERVRLTACIKNLQERIYVKELKRREIQQKQEAVRECKEMMRENKKYSGHVEVPYKIKKDLPTGGWGLFKYSGAVCCTSCEENCHYPCSVSWTAGMCEVMKKGRCTVCSGKCPACIVVFEIRHYYLLLLCSFCCFMIMTINILNLNKVEQDAAVELNITPRVDILS</sequence>
<reference evidence="6" key="1">
    <citation type="submission" date="2025-08" db="UniProtKB">
        <authorList>
            <consortium name="Ensembl"/>
        </authorList>
    </citation>
    <scope>IDENTIFICATION</scope>
</reference>
<dbReference type="AlphaFoldDB" id="A0A672JAM1"/>
<proteinExistence type="inferred from homology"/>
<dbReference type="InParanoid" id="A0A672JAM1"/>
<dbReference type="SUPFAM" id="SSF52540">
    <property type="entry name" value="P-loop containing nucleoside triphosphate hydrolases"/>
    <property type="match status" value="1"/>
</dbReference>
<dbReference type="PANTHER" id="PTHR32046:SF11">
    <property type="entry name" value="IMMUNE-ASSOCIATED NUCLEOTIDE-BINDING PROTEIN 10-LIKE"/>
    <property type="match status" value="1"/>
</dbReference>
<feature type="transmembrane region" description="Helical" evidence="4">
    <location>
        <begin position="389"/>
        <end position="408"/>
    </location>
</feature>
<feature type="domain" description="AIG1-type G" evidence="5">
    <location>
        <begin position="34"/>
        <end position="241"/>
    </location>
</feature>
<dbReference type="PROSITE" id="PS00675">
    <property type="entry name" value="SIGMA54_INTERACT_1"/>
    <property type="match status" value="1"/>
</dbReference>
<keyword evidence="4" id="KW-0812">Transmembrane</keyword>
<evidence type="ECO:0000313" key="7">
    <source>
        <dbReference type="Proteomes" id="UP000472267"/>
    </source>
</evidence>
<dbReference type="Proteomes" id="UP000472267">
    <property type="component" value="Unassembled WGS sequence"/>
</dbReference>
<dbReference type="Gene3D" id="3.40.50.300">
    <property type="entry name" value="P-loop containing nucleotide triphosphate hydrolases"/>
    <property type="match status" value="1"/>
</dbReference>
<dbReference type="InterPro" id="IPR027417">
    <property type="entry name" value="P-loop_NTPase"/>
</dbReference>
<evidence type="ECO:0000256" key="4">
    <source>
        <dbReference type="SAM" id="Phobius"/>
    </source>
</evidence>
<dbReference type="PANTHER" id="PTHR32046">
    <property type="entry name" value="G DOMAIN-CONTAINING PROTEIN"/>
    <property type="match status" value="1"/>
</dbReference>
<accession>A0A672JAM1</accession>
<keyword evidence="2" id="KW-0547">Nucleotide-binding</keyword>